<comment type="similarity">
    <text evidence="2">Belongs to the DegT/DnrJ/EryC1 family.</text>
</comment>
<keyword evidence="3" id="KW-0032">Aminotransferase</keyword>
<dbReference type="InterPro" id="IPR000653">
    <property type="entry name" value="DegT/StrS_aminotransferase"/>
</dbReference>
<dbReference type="InterPro" id="IPR015424">
    <property type="entry name" value="PyrdxlP-dep_Trfase"/>
</dbReference>
<comment type="cofactor">
    <cofactor evidence="1">
        <name>pyridoxal 5'-phosphate</name>
        <dbReference type="ChEBI" id="CHEBI:597326"/>
    </cofactor>
</comment>
<dbReference type="RefSeq" id="WP_305998583.1">
    <property type="nucleotide sequence ID" value="NZ_JASNFN010000002.1"/>
</dbReference>
<dbReference type="Proteomes" id="UP001233673">
    <property type="component" value="Unassembled WGS sequence"/>
</dbReference>
<dbReference type="Gene3D" id="3.40.640.10">
    <property type="entry name" value="Type I PLP-dependent aspartate aminotransferase-like (Major domain)"/>
    <property type="match status" value="1"/>
</dbReference>
<proteinExistence type="inferred from homology"/>
<keyword evidence="3" id="KW-0808">Transferase</keyword>
<name>A0ABT9I8H4_9ACTN</name>
<dbReference type="InterPro" id="IPR015421">
    <property type="entry name" value="PyrdxlP-dep_Trfase_major"/>
</dbReference>
<evidence type="ECO:0000313" key="4">
    <source>
        <dbReference type="Proteomes" id="UP001233673"/>
    </source>
</evidence>
<organism evidence="3 4">
    <name type="scientific">Blastococcus carthaginiensis</name>
    <dbReference type="NCBI Taxonomy" id="3050034"/>
    <lineage>
        <taxon>Bacteria</taxon>
        <taxon>Bacillati</taxon>
        <taxon>Actinomycetota</taxon>
        <taxon>Actinomycetes</taxon>
        <taxon>Geodermatophilales</taxon>
        <taxon>Geodermatophilaceae</taxon>
        <taxon>Blastococcus</taxon>
    </lineage>
</organism>
<keyword evidence="2" id="KW-0663">Pyridoxal phosphate</keyword>
<dbReference type="PANTHER" id="PTHR30244:SF34">
    <property type="entry name" value="DTDP-4-AMINO-4,6-DIDEOXYGALACTOSE TRANSAMINASE"/>
    <property type="match status" value="1"/>
</dbReference>
<gene>
    <name evidence="3" type="ORF">QOZ88_04465</name>
</gene>
<dbReference type="PANTHER" id="PTHR30244">
    <property type="entry name" value="TRANSAMINASE"/>
    <property type="match status" value="1"/>
</dbReference>
<evidence type="ECO:0000256" key="1">
    <source>
        <dbReference type="ARBA" id="ARBA00001933"/>
    </source>
</evidence>
<dbReference type="EMBL" id="JASNFN010000002">
    <property type="protein sequence ID" value="MDP5181880.1"/>
    <property type="molecule type" value="Genomic_DNA"/>
</dbReference>
<protein>
    <submittedName>
        <fullName evidence="3">DegT/DnrJ/EryC1/StrS family aminotransferase</fullName>
    </submittedName>
</protein>
<evidence type="ECO:0000313" key="3">
    <source>
        <dbReference type="EMBL" id="MDP5181880.1"/>
    </source>
</evidence>
<dbReference type="SUPFAM" id="SSF53383">
    <property type="entry name" value="PLP-dependent transferases"/>
    <property type="match status" value="1"/>
</dbReference>
<dbReference type="InterPro" id="IPR015422">
    <property type="entry name" value="PyrdxlP-dep_Trfase_small"/>
</dbReference>
<dbReference type="Gene3D" id="3.90.1150.10">
    <property type="entry name" value="Aspartate Aminotransferase, domain 1"/>
    <property type="match status" value="1"/>
</dbReference>
<evidence type="ECO:0000256" key="2">
    <source>
        <dbReference type="RuleBase" id="RU004508"/>
    </source>
</evidence>
<keyword evidence="4" id="KW-1185">Reference proteome</keyword>
<comment type="caution">
    <text evidence="3">The sequence shown here is derived from an EMBL/GenBank/DDBJ whole genome shotgun (WGS) entry which is preliminary data.</text>
</comment>
<accession>A0ABT9I8H4</accession>
<dbReference type="Pfam" id="PF01041">
    <property type="entry name" value="DegT_DnrJ_EryC1"/>
    <property type="match status" value="1"/>
</dbReference>
<reference evidence="4" key="1">
    <citation type="submission" date="2023-05" db="EMBL/GenBank/DDBJ databases">
        <title>Draft genome of Pseudofrankia sp. BMG5.37.</title>
        <authorList>
            <person name="Gtari M."/>
            <person name="Ghodhbane F."/>
            <person name="Sbissi I."/>
        </authorList>
    </citation>
    <scope>NUCLEOTIDE SEQUENCE [LARGE SCALE GENOMIC DNA]</scope>
    <source>
        <strain evidence="4">BMG 814</strain>
    </source>
</reference>
<dbReference type="PIRSF" id="PIRSF000390">
    <property type="entry name" value="PLP_StrS"/>
    <property type="match status" value="1"/>
</dbReference>
<sequence length="411" mass="44793">MTETVRTGDPADRITYARATHGEEEIRAVVDVLRSGHQGLRIGRNVHEMETRVAALSGKALGAMCNSGSSGLYLAVELLGLPEGSEVITSPLTFSTDVAPIVRAGLVPVFVDVEPATFNVDVAAIEEMVTDRTRAILMPNLAGNCPDWDAIREIADRHGLKVIEDSCDALGPRLRGTPTGARADISVTSFSMAHIITCAGTGGMVLVDDEATRDRALLLRRWGRRSEPNLFGSSGTGRVFRESLDGVDYDNDFIFDVLPWNFEPSELGAAYGVVQLDKLEANYKRRKELFAAYTAAYGAYPEFFTTPVETPELDTAWLCYPVMINADAPFTRSELQEAIEGDGIDTRTVWSGNITRHPMMAGVEHRTPERGLPEADAVFARGMTLGMSHGLGNAEVARIGDSIHRFAARYR</sequence>
<dbReference type="GO" id="GO:0008483">
    <property type="term" value="F:transaminase activity"/>
    <property type="evidence" value="ECO:0007669"/>
    <property type="project" value="UniProtKB-KW"/>
</dbReference>